<sequence length="35" mass="4130">MRDASRAINCQNEDPVVFMCRIMCLAPQYAYIRCF</sequence>
<protein>
    <submittedName>
        <fullName evidence="1">Uncharacterized protein</fullName>
    </submittedName>
</protein>
<proteinExistence type="predicted"/>
<evidence type="ECO:0000313" key="1">
    <source>
        <dbReference type="EMBL" id="CAH2011691.1"/>
    </source>
</evidence>
<dbReference type="EMBL" id="CAKOFQ010008106">
    <property type="protein sequence ID" value="CAH2011691.1"/>
    <property type="molecule type" value="Genomic_DNA"/>
</dbReference>
<comment type="caution">
    <text evidence="1">The sequence shown here is derived from an EMBL/GenBank/DDBJ whole genome shotgun (WGS) entry which is preliminary data.</text>
</comment>
<dbReference type="AlphaFoldDB" id="A0A9P0Q785"/>
<name>A0A9P0Q785_ACAOB</name>
<dbReference type="Proteomes" id="UP001152888">
    <property type="component" value="Unassembled WGS sequence"/>
</dbReference>
<organism evidence="1 2">
    <name type="scientific">Acanthoscelides obtectus</name>
    <name type="common">Bean weevil</name>
    <name type="synonym">Bruchus obtectus</name>
    <dbReference type="NCBI Taxonomy" id="200917"/>
    <lineage>
        <taxon>Eukaryota</taxon>
        <taxon>Metazoa</taxon>
        <taxon>Ecdysozoa</taxon>
        <taxon>Arthropoda</taxon>
        <taxon>Hexapoda</taxon>
        <taxon>Insecta</taxon>
        <taxon>Pterygota</taxon>
        <taxon>Neoptera</taxon>
        <taxon>Endopterygota</taxon>
        <taxon>Coleoptera</taxon>
        <taxon>Polyphaga</taxon>
        <taxon>Cucujiformia</taxon>
        <taxon>Chrysomeloidea</taxon>
        <taxon>Chrysomelidae</taxon>
        <taxon>Bruchinae</taxon>
        <taxon>Bruchini</taxon>
        <taxon>Acanthoscelides</taxon>
    </lineage>
</organism>
<gene>
    <name evidence="1" type="ORF">ACAOBT_LOCUS32348</name>
</gene>
<keyword evidence="2" id="KW-1185">Reference proteome</keyword>
<evidence type="ECO:0000313" key="2">
    <source>
        <dbReference type="Proteomes" id="UP001152888"/>
    </source>
</evidence>
<reference evidence="1" key="1">
    <citation type="submission" date="2022-03" db="EMBL/GenBank/DDBJ databases">
        <authorList>
            <person name="Sayadi A."/>
        </authorList>
    </citation>
    <scope>NUCLEOTIDE SEQUENCE</scope>
</reference>
<accession>A0A9P0Q785</accession>